<dbReference type="InterPro" id="IPR039426">
    <property type="entry name" value="TonB-dep_rcpt-like"/>
</dbReference>
<evidence type="ECO:0000256" key="2">
    <source>
        <dbReference type="ARBA" id="ARBA00022448"/>
    </source>
</evidence>
<keyword evidence="6 7" id="KW-0998">Cell outer membrane</keyword>
<comment type="subcellular location">
    <subcellularLocation>
        <location evidence="1 7">Cell outer membrane</location>
        <topology evidence="1 7">Multi-pass membrane protein</topology>
    </subcellularLocation>
</comment>
<feature type="chain" id="PRO_5011581884" evidence="8">
    <location>
        <begin position="27"/>
        <end position="846"/>
    </location>
</feature>
<reference evidence="10 11" key="1">
    <citation type="submission" date="2016-10" db="EMBL/GenBank/DDBJ databases">
        <authorList>
            <person name="de Groot N.N."/>
        </authorList>
    </citation>
    <scope>NUCLEOTIDE SEQUENCE [LARGE SCALE GENOMIC DNA]</scope>
    <source>
        <strain evidence="10 11">DSM 23553</strain>
    </source>
</reference>
<feature type="domain" description="TonB-dependent receptor plug" evidence="9">
    <location>
        <begin position="224"/>
        <end position="298"/>
    </location>
</feature>
<keyword evidence="2 7" id="KW-0813">Transport</keyword>
<feature type="signal peptide" evidence="8">
    <location>
        <begin position="1"/>
        <end position="26"/>
    </location>
</feature>
<dbReference type="Proteomes" id="UP000199448">
    <property type="component" value="Unassembled WGS sequence"/>
</dbReference>
<evidence type="ECO:0000256" key="6">
    <source>
        <dbReference type="ARBA" id="ARBA00023237"/>
    </source>
</evidence>
<dbReference type="STRING" id="390640.SAMN04488034_101704"/>
<name>A0A1H5JES0_9FLAO</name>
<dbReference type="EMBL" id="FNUG01000001">
    <property type="protein sequence ID" value="SEE50501.1"/>
    <property type="molecule type" value="Genomic_DNA"/>
</dbReference>
<dbReference type="PROSITE" id="PS52016">
    <property type="entry name" value="TONB_DEPENDENT_REC_3"/>
    <property type="match status" value="1"/>
</dbReference>
<sequence>MKNSSRNWLLTLFFTTFLFCCGALQAQEEVPDKVLLKELLPSLEAKYDVRFSYREQDLAGLEVTKPQPKITLQEVIDHLESQTVLNFEVLDERYIAITYSPAIIDYCGIIVDSQTGEPLQGATVQAADGLDYTVTNANGKFSFSGITEGTEFIIRFLGYRETLVKATAPGEDCSTIFLEPSIVALQEAIVVNYLTSGISKKHDGSTFINTARFGTLPGQIEPDVLQTVEALPGVESVNETVSNINIRGGTSDQNLVLFDGIKMYLTGHFFGLISAFNPNLTSEVLVTKNGSSARLSDGVSGTIEIFSKDELSGEFAGGVGINLVSADAFLQVPVSEKLELQVSGRRSINDFVNTPTYNNYFSRTFQDSEIAFSSDDENFEDSNFSYYDTSLKLLYDLNEAQKFRFSLMQVHNELGYTELNSSSEETRRSNLGQDNLALGGTWKADWSSSFSTEAITYLTHYRLEAMNHSVNVDQRLIQENEVLETGFKLKTTKTFTPYFQLFSGYQFSEVGVSNIENLNNPFFSSTIKNVIRNNAVYAEGNYSGETTFLRGGLRLNYISKFKEFLVEPRLSFNQELGRKVSFKTLAEVKSQTTSQIIDLQEDFLGVENRRWILADNETYPIIKSKQVSAGFDFKARGWYLDLEAYYKFVEGISTSNQGFQDQHEFIRTSGSYTAKGFEVLINKKTRALHTYLNYTFGKNDYTFEELTPSTFPNNFDIRHSVSLAANYSYRNFKFSAGGYLRSGKPYTRPVESDETRREGNNWVVNYTTPNAAVLPSFFRVDLSSSYKMEFENSGTLTIGLGIQNLLDRKNIINRYYRVNENSPQEAVEVNNTSLGFTPNASLRFSF</sequence>
<dbReference type="Gene3D" id="2.60.40.1120">
    <property type="entry name" value="Carboxypeptidase-like, regulatory domain"/>
    <property type="match status" value="1"/>
</dbReference>
<keyword evidence="10" id="KW-0675">Receptor</keyword>
<evidence type="ECO:0000313" key="11">
    <source>
        <dbReference type="Proteomes" id="UP000199448"/>
    </source>
</evidence>
<evidence type="ECO:0000256" key="8">
    <source>
        <dbReference type="SAM" id="SignalP"/>
    </source>
</evidence>
<dbReference type="InterPro" id="IPR008969">
    <property type="entry name" value="CarboxyPept-like_regulatory"/>
</dbReference>
<proteinExistence type="inferred from homology"/>
<keyword evidence="5 7" id="KW-0472">Membrane</keyword>
<evidence type="ECO:0000313" key="10">
    <source>
        <dbReference type="EMBL" id="SEE50501.1"/>
    </source>
</evidence>
<dbReference type="RefSeq" id="WP_093111748.1">
    <property type="nucleotide sequence ID" value="NZ_FNGG01000001.1"/>
</dbReference>
<evidence type="ECO:0000256" key="5">
    <source>
        <dbReference type="ARBA" id="ARBA00023136"/>
    </source>
</evidence>
<keyword evidence="3 7" id="KW-1134">Transmembrane beta strand</keyword>
<dbReference type="SUPFAM" id="SSF56935">
    <property type="entry name" value="Porins"/>
    <property type="match status" value="1"/>
</dbReference>
<evidence type="ECO:0000259" key="9">
    <source>
        <dbReference type="Pfam" id="PF07715"/>
    </source>
</evidence>
<evidence type="ECO:0000256" key="1">
    <source>
        <dbReference type="ARBA" id="ARBA00004571"/>
    </source>
</evidence>
<dbReference type="InterPro" id="IPR036942">
    <property type="entry name" value="Beta-barrel_TonB_sf"/>
</dbReference>
<keyword evidence="4 7" id="KW-0812">Transmembrane</keyword>
<gene>
    <name evidence="10" type="ORF">SAMN04488034_101704</name>
</gene>
<dbReference type="Gene3D" id="2.40.170.20">
    <property type="entry name" value="TonB-dependent receptor, beta-barrel domain"/>
    <property type="match status" value="1"/>
</dbReference>
<dbReference type="Pfam" id="PF13715">
    <property type="entry name" value="CarbopepD_reg_2"/>
    <property type="match status" value="1"/>
</dbReference>
<keyword evidence="11" id="KW-1185">Reference proteome</keyword>
<keyword evidence="8" id="KW-0732">Signal</keyword>
<dbReference type="InterPro" id="IPR037066">
    <property type="entry name" value="Plug_dom_sf"/>
</dbReference>
<dbReference type="Pfam" id="PF07715">
    <property type="entry name" value="Plug"/>
    <property type="match status" value="1"/>
</dbReference>
<dbReference type="Gene3D" id="2.170.130.10">
    <property type="entry name" value="TonB-dependent receptor, plug domain"/>
    <property type="match status" value="1"/>
</dbReference>
<organism evidence="10 11">
    <name type="scientific">Salinimicrobium catena</name>
    <dbReference type="NCBI Taxonomy" id="390640"/>
    <lineage>
        <taxon>Bacteria</taxon>
        <taxon>Pseudomonadati</taxon>
        <taxon>Bacteroidota</taxon>
        <taxon>Flavobacteriia</taxon>
        <taxon>Flavobacteriales</taxon>
        <taxon>Flavobacteriaceae</taxon>
        <taxon>Salinimicrobium</taxon>
    </lineage>
</organism>
<evidence type="ECO:0000256" key="4">
    <source>
        <dbReference type="ARBA" id="ARBA00022692"/>
    </source>
</evidence>
<protein>
    <submittedName>
        <fullName evidence="10">Outer membrane receptor proteins, mostly Fe transport</fullName>
    </submittedName>
</protein>
<dbReference type="InterPro" id="IPR012910">
    <property type="entry name" value="Plug_dom"/>
</dbReference>
<dbReference type="GO" id="GO:0009279">
    <property type="term" value="C:cell outer membrane"/>
    <property type="evidence" value="ECO:0007669"/>
    <property type="project" value="UniProtKB-SubCell"/>
</dbReference>
<evidence type="ECO:0000256" key="3">
    <source>
        <dbReference type="ARBA" id="ARBA00022452"/>
    </source>
</evidence>
<dbReference type="SUPFAM" id="SSF49464">
    <property type="entry name" value="Carboxypeptidase regulatory domain-like"/>
    <property type="match status" value="1"/>
</dbReference>
<evidence type="ECO:0000256" key="7">
    <source>
        <dbReference type="PROSITE-ProRule" id="PRU01360"/>
    </source>
</evidence>
<dbReference type="OrthoDB" id="9803050at2"/>
<dbReference type="AlphaFoldDB" id="A0A1H5JES0"/>
<accession>A0A1H5JES0</accession>
<comment type="similarity">
    <text evidence="7">Belongs to the TonB-dependent receptor family.</text>
</comment>